<dbReference type="Gene3D" id="1.25.40.10">
    <property type="entry name" value="Tetratricopeptide repeat domain"/>
    <property type="match status" value="1"/>
</dbReference>
<proteinExistence type="predicted"/>
<organism evidence="1 2">
    <name type="scientific">Symbiodinium pilosum</name>
    <name type="common">Dinoflagellate</name>
    <dbReference type="NCBI Taxonomy" id="2952"/>
    <lineage>
        <taxon>Eukaryota</taxon>
        <taxon>Sar</taxon>
        <taxon>Alveolata</taxon>
        <taxon>Dinophyceae</taxon>
        <taxon>Suessiales</taxon>
        <taxon>Symbiodiniaceae</taxon>
        <taxon>Symbiodinium</taxon>
    </lineage>
</organism>
<reference evidence="1" key="1">
    <citation type="submission" date="2021-02" db="EMBL/GenBank/DDBJ databases">
        <authorList>
            <person name="Dougan E. K."/>
            <person name="Rhodes N."/>
            <person name="Thang M."/>
            <person name="Chan C."/>
        </authorList>
    </citation>
    <scope>NUCLEOTIDE SEQUENCE</scope>
</reference>
<comment type="caution">
    <text evidence="1">The sequence shown here is derived from an EMBL/GenBank/DDBJ whole genome shotgun (WGS) entry which is preliminary data.</text>
</comment>
<protein>
    <submittedName>
        <fullName evidence="1">AguA protein</fullName>
    </submittedName>
</protein>
<gene>
    <name evidence="1" type="primary">aguA</name>
    <name evidence="1" type="ORF">SPIL2461_LOCUS4509</name>
</gene>
<dbReference type="AlphaFoldDB" id="A0A812LFM2"/>
<evidence type="ECO:0000313" key="1">
    <source>
        <dbReference type="EMBL" id="CAE7246130.1"/>
    </source>
</evidence>
<accession>A0A812LFM2</accession>
<keyword evidence="2" id="KW-1185">Reference proteome</keyword>
<dbReference type="InterPro" id="IPR011990">
    <property type="entry name" value="TPR-like_helical_dom_sf"/>
</dbReference>
<dbReference type="EMBL" id="CAJNIZ010005958">
    <property type="protein sequence ID" value="CAE7246130.1"/>
    <property type="molecule type" value="Genomic_DNA"/>
</dbReference>
<dbReference type="Proteomes" id="UP000649617">
    <property type="component" value="Unassembled WGS sequence"/>
</dbReference>
<name>A0A812LFM2_SYMPI</name>
<sequence length="155" mass="17568">MGDIARAAEGLDYMIQNNLTVEVHHFNSAINACSKADPPSKSAATFLFKQLCDRDLNTVTYTALVRAHRLAKLEDLSSLRKQMQIRGVQTDRVFAENYVRSLLRGRSIPYAPPRVVALLAETSEDRLREVREAIRDFKRMDCMTALCRPVERALS</sequence>
<evidence type="ECO:0000313" key="2">
    <source>
        <dbReference type="Proteomes" id="UP000649617"/>
    </source>
</evidence>